<dbReference type="InterPro" id="IPR017969">
    <property type="entry name" value="Heavy-metal-associated_CS"/>
</dbReference>
<dbReference type="GO" id="GO:0016887">
    <property type="term" value="F:ATP hydrolysis activity"/>
    <property type="evidence" value="ECO:0007669"/>
    <property type="project" value="InterPro"/>
</dbReference>
<dbReference type="Pfam" id="PF00122">
    <property type="entry name" value="E1-E2_ATPase"/>
    <property type="match status" value="1"/>
</dbReference>
<feature type="transmembrane region" description="Helical" evidence="10">
    <location>
        <begin position="981"/>
        <end position="1005"/>
    </location>
</feature>
<dbReference type="FunFam" id="2.70.150.10:FF:000002">
    <property type="entry name" value="Copper-transporting ATPase 1, putative"/>
    <property type="match status" value="1"/>
</dbReference>
<keyword evidence="6 10" id="KW-0067">ATP-binding</keyword>
<feature type="region of interest" description="Disordered" evidence="11">
    <location>
        <begin position="72"/>
        <end position="104"/>
    </location>
</feature>
<dbReference type="SUPFAM" id="SSF56784">
    <property type="entry name" value="HAD-like"/>
    <property type="match status" value="1"/>
</dbReference>
<keyword evidence="14" id="KW-1185">Reference proteome</keyword>
<dbReference type="PROSITE" id="PS50846">
    <property type="entry name" value="HMA_2"/>
    <property type="match status" value="1"/>
</dbReference>
<dbReference type="eggNOG" id="KOG0207">
    <property type="taxonomic scope" value="Eukaryota"/>
</dbReference>
<dbReference type="CDD" id="cd00371">
    <property type="entry name" value="HMA"/>
    <property type="match status" value="1"/>
</dbReference>
<dbReference type="KEGG" id="mpp:MICPUCDRAFT_51334"/>
<evidence type="ECO:0000256" key="10">
    <source>
        <dbReference type="RuleBase" id="RU362081"/>
    </source>
</evidence>
<dbReference type="SUPFAM" id="SSF81653">
    <property type="entry name" value="Calcium ATPase, transduction domain A"/>
    <property type="match status" value="1"/>
</dbReference>
<feature type="region of interest" description="Disordered" evidence="11">
    <location>
        <begin position="181"/>
        <end position="203"/>
    </location>
</feature>
<feature type="transmembrane region" description="Helical" evidence="10">
    <location>
        <begin position="1011"/>
        <end position="1030"/>
    </location>
</feature>
<dbReference type="SFLD" id="SFLDS00003">
    <property type="entry name" value="Haloacid_Dehalogenase"/>
    <property type="match status" value="1"/>
</dbReference>
<evidence type="ECO:0000259" key="12">
    <source>
        <dbReference type="PROSITE" id="PS50846"/>
    </source>
</evidence>
<evidence type="ECO:0000256" key="1">
    <source>
        <dbReference type="ARBA" id="ARBA00004141"/>
    </source>
</evidence>
<dbReference type="SFLD" id="SFLDG00002">
    <property type="entry name" value="C1.7:_P-type_atpase_like"/>
    <property type="match status" value="1"/>
</dbReference>
<evidence type="ECO:0000256" key="9">
    <source>
        <dbReference type="ARBA" id="ARBA00023136"/>
    </source>
</evidence>
<dbReference type="GO" id="GO:0016020">
    <property type="term" value="C:membrane"/>
    <property type="evidence" value="ECO:0007669"/>
    <property type="project" value="UniProtKB-SubCell"/>
</dbReference>
<protein>
    <submittedName>
        <fullName evidence="13">P-type ATPase superfamily</fullName>
    </submittedName>
</protein>
<dbReference type="Gene3D" id="2.70.150.10">
    <property type="entry name" value="Calcium-transporting ATPase, cytoplasmic transduction domain A"/>
    <property type="match status" value="1"/>
</dbReference>
<comment type="similarity">
    <text evidence="2 10">Belongs to the cation transport ATPase (P-type) (TC 3.A.3) family. Type IB subfamily.</text>
</comment>
<dbReference type="InterPro" id="IPR036412">
    <property type="entry name" value="HAD-like_sf"/>
</dbReference>
<keyword evidence="8 10" id="KW-1133">Transmembrane helix</keyword>
<dbReference type="SUPFAM" id="SSF55008">
    <property type="entry name" value="HMA, heavy metal-associated domain"/>
    <property type="match status" value="1"/>
</dbReference>
<sequence>MDHVASLASRAATLARVDANARAGATSSSSSSRGGGPSSVAIRLGCQCPRPRRGTKRDARVRLASTASSRGGFALAPSGLAPPGISSPLPTRRARRRHDGRAPCTPSRRCAKCEAFSDGLGSRAAELRECCREAAARAARKDTRKTLVTAAAVAGVATAAYVAYGGGGGGGGGNGGRFGGGGGGGGGGGERSTSRVHASGATSFEETGAPATGFLEEVVMLDVRGMHCGGCAANVRRILEEDGNVRAASVNLANESALVRVGVDVGDDGNGPPGAVFEDKVVRAVRKIGDALAELVTAKGFPTSVREACGVAVSGVTAAAAASSKREERLRRIEESTKRVVVAWALAGACLIGHASHMFHASAPWLRVFCSTPVHAGLSVFALLGPGRETLTDGWRALRAGGPNMNTLVSLGALASFGMSTAAVLLPRLRWPTFFEEPVMLLAFVLLGRAVEERAKLRATSDMSALLNLLPPTARLVPAGTADGKDGRGGGGGGGGGEYYRTVPTSVIQPGDHIVVLPGDRVPVDGVVVEGASQVDEAAINGEPIPRAKRAGDDVAAGTVNLDGAIVVKVINSGEETSIAGIVRMVEAAQQREAPVQRLADEISGKFVYGVMGASAATFAFWSTVGTKLFPATLASAVVAGANGPLLLGLQLAASVLVVACPCALGLATPTAVLVGTSLGARHGLLIRGGDVLERANEVDAVVFDKTGTLTLGRPVVKRVITTEGGDLSEDDVLALAAAVEKNCRHPLALAVVAADAAANANDDGGAKRRRRRREPEEGSFEQTPGSGATAVVDGKTVAVGTRAFAATSSAPLPADVQRAMDAVSPGRTPVFVSVDGAVVGVMEMEDQIRADAKSTIARLKKRGMRALLLSGDRQETAESVGAAIGIAPEDIYGDVRPEGKAALIERLQSAAGGGRKVAMVGDGINDAAALAMADVGIAMGGGVGAASEVASIVLLGDNPAQVCDAIELSKATFAKIKQNLGWAFAYNLVGIPIAAGALLPAMGVALTPSVAGGLMGFSSLGVMANSLALQLASKRLGAFTGAGARDDDAEGKGEDEDKDD</sequence>
<dbReference type="GO" id="GO:0005524">
    <property type="term" value="F:ATP binding"/>
    <property type="evidence" value="ECO:0007669"/>
    <property type="project" value="UniProtKB-UniRule"/>
</dbReference>
<feature type="transmembrane region" description="Helical" evidence="10">
    <location>
        <begin position="645"/>
        <end position="668"/>
    </location>
</feature>
<evidence type="ECO:0000256" key="11">
    <source>
        <dbReference type="SAM" id="MobiDB-lite"/>
    </source>
</evidence>
<keyword evidence="4 10" id="KW-0479">Metal-binding</keyword>
<dbReference type="NCBIfam" id="TIGR01525">
    <property type="entry name" value="ATPase-IB_hvy"/>
    <property type="match status" value="1"/>
</dbReference>
<dbReference type="GeneID" id="9686978"/>
<dbReference type="InterPro" id="IPR006121">
    <property type="entry name" value="HMA_dom"/>
</dbReference>
<dbReference type="InterPro" id="IPR036163">
    <property type="entry name" value="HMA_dom_sf"/>
</dbReference>
<evidence type="ECO:0000256" key="6">
    <source>
        <dbReference type="ARBA" id="ARBA00022840"/>
    </source>
</evidence>
<evidence type="ECO:0000256" key="8">
    <source>
        <dbReference type="ARBA" id="ARBA00022989"/>
    </source>
</evidence>
<dbReference type="InterPro" id="IPR059000">
    <property type="entry name" value="ATPase_P-type_domA"/>
</dbReference>
<feature type="transmembrane region" description="Helical" evidence="10">
    <location>
        <begin position="405"/>
        <end position="425"/>
    </location>
</feature>
<dbReference type="InterPro" id="IPR001757">
    <property type="entry name" value="P_typ_ATPase"/>
</dbReference>
<dbReference type="RefSeq" id="XP_003061782.1">
    <property type="nucleotide sequence ID" value="XM_003061736.1"/>
</dbReference>
<dbReference type="SUPFAM" id="SSF81665">
    <property type="entry name" value="Calcium ATPase, transmembrane domain M"/>
    <property type="match status" value="1"/>
</dbReference>
<dbReference type="Gene3D" id="3.40.50.1000">
    <property type="entry name" value="HAD superfamily/HAD-like"/>
    <property type="match status" value="1"/>
</dbReference>
<dbReference type="GO" id="GO:0055070">
    <property type="term" value="P:copper ion homeostasis"/>
    <property type="evidence" value="ECO:0007669"/>
    <property type="project" value="TreeGrafter"/>
</dbReference>
<dbReference type="InterPro" id="IPR044492">
    <property type="entry name" value="P_typ_ATPase_HD_dom"/>
</dbReference>
<dbReference type="Pfam" id="PF00403">
    <property type="entry name" value="HMA"/>
    <property type="match status" value="1"/>
</dbReference>
<evidence type="ECO:0000256" key="5">
    <source>
        <dbReference type="ARBA" id="ARBA00022741"/>
    </source>
</evidence>
<feature type="compositionally biased region" description="Gly residues" evidence="11">
    <location>
        <begin position="181"/>
        <end position="190"/>
    </location>
</feature>
<dbReference type="Proteomes" id="UP000001876">
    <property type="component" value="Unassembled WGS sequence"/>
</dbReference>
<feature type="compositionally biased region" description="Low complexity" evidence="11">
    <location>
        <begin position="22"/>
        <end position="32"/>
    </location>
</feature>
<organism evidence="14">
    <name type="scientific">Micromonas pusilla (strain CCMP1545)</name>
    <name type="common">Picoplanktonic green alga</name>
    <dbReference type="NCBI Taxonomy" id="564608"/>
    <lineage>
        <taxon>Eukaryota</taxon>
        <taxon>Viridiplantae</taxon>
        <taxon>Chlorophyta</taxon>
        <taxon>Mamiellophyceae</taxon>
        <taxon>Mamiellales</taxon>
        <taxon>Mamiellaceae</taxon>
        <taxon>Micromonas</taxon>
    </lineage>
</organism>
<evidence type="ECO:0000256" key="3">
    <source>
        <dbReference type="ARBA" id="ARBA00022692"/>
    </source>
</evidence>
<evidence type="ECO:0000256" key="7">
    <source>
        <dbReference type="ARBA" id="ARBA00022967"/>
    </source>
</evidence>
<dbReference type="STRING" id="564608.C1N1B3"/>
<feature type="region of interest" description="Disordered" evidence="11">
    <location>
        <begin position="22"/>
        <end position="44"/>
    </location>
</feature>
<evidence type="ECO:0000313" key="13">
    <source>
        <dbReference type="EMBL" id="EEH54412.1"/>
    </source>
</evidence>
<keyword evidence="9 10" id="KW-0472">Membrane</keyword>
<feature type="region of interest" description="Disordered" evidence="11">
    <location>
        <begin position="761"/>
        <end position="789"/>
    </location>
</feature>
<dbReference type="PANTHER" id="PTHR43520">
    <property type="entry name" value="ATP7, ISOFORM B"/>
    <property type="match status" value="1"/>
</dbReference>
<reference evidence="13 14" key="1">
    <citation type="journal article" date="2009" name="Science">
        <title>Green evolution and dynamic adaptations revealed by genomes of the marine picoeukaryotes Micromonas.</title>
        <authorList>
            <person name="Worden A.Z."/>
            <person name="Lee J.H."/>
            <person name="Mock T."/>
            <person name="Rouze P."/>
            <person name="Simmons M.P."/>
            <person name="Aerts A.L."/>
            <person name="Allen A.E."/>
            <person name="Cuvelier M.L."/>
            <person name="Derelle E."/>
            <person name="Everett M.V."/>
            <person name="Foulon E."/>
            <person name="Grimwood J."/>
            <person name="Gundlach H."/>
            <person name="Henrissat B."/>
            <person name="Napoli C."/>
            <person name="McDonald S.M."/>
            <person name="Parker M.S."/>
            <person name="Rombauts S."/>
            <person name="Salamov A."/>
            <person name="Von Dassow P."/>
            <person name="Badger J.H."/>
            <person name="Coutinho P.M."/>
            <person name="Demir E."/>
            <person name="Dubchak I."/>
            <person name="Gentemann C."/>
            <person name="Eikrem W."/>
            <person name="Gready J.E."/>
            <person name="John U."/>
            <person name="Lanier W."/>
            <person name="Lindquist E.A."/>
            <person name="Lucas S."/>
            <person name="Mayer K.F."/>
            <person name="Moreau H."/>
            <person name="Not F."/>
            <person name="Otillar R."/>
            <person name="Panaud O."/>
            <person name="Pangilinan J."/>
            <person name="Paulsen I."/>
            <person name="Piegu B."/>
            <person name="Poliakov A."/>
            <person name="Robbens S."/>
            <person name="Schmutz J."/>
            <person name="Toulza E."/>
            <person name="Wyss T."/>
            <person name="Zelensky A."/>
            <person name="Zhou K."/>
            <person name="Armbrust E.V."/>
            <person name="Bhattacharya D."/>
            <person name="Goodenough U.W."/>
            <person name="Van de Peer Y."/>
            <person name="Grigoriev I.V."/>
        </authorList>
    </citation>
    <scope>NUCLEOTIDE SEQUENCE [LARGE SCALE GENOMIC DNA]</scope>
    <source>
        <strain evidence="13 14">CCMP1545</strain>
    </source>
</reference>
<dbReference type="PROSITE" id="PS00154">
    <property type="entry name" value="ATPASE_E1_E2"/>
    <property type="match status" value="1"/>
</dbReference>
<dbReference type="Pfam" id="PF00702">
    <property type="entry name" value="Hydrolase"/>
    <property type="match status" value="1"/>
</dbReference>
<dbReference type="PROSITE" id="PS01047">
    <property type="entry name" value="HMA_1"/>
    <property type="match status" value="1"/>
</dbReference>
<dbReference type="InterPro" id="IPR023214">
    <property type="entry name" value="HAD_sf"/>
</dbReference>
<dbReference type="InterPro" id="IPR023299">
    <property type="entry name" value="ATPase_P-typ_cyto_dom_N"/>
</dbReference>
<accession>C1N1B3</accession>
<keyword evidence="7" id="KW-1278">Translocase</keyword>
<dbReference type="PANTHER" id="PTHR43520:SF22">
    <property type="entry name" value="COPPER-TRANSPORTING ATPASE PAA1, CHLOROPLASTIC"/>
    <property type="match status" value="1"/>
</dbReference>
<dbReference type="InterPro" id="IPR008250">
    <property type="entry name" value="ATPase_P-typ_transduc_dom_A_sf"/>
</dbReference>
<comment type="subcellular location">
    <subcellularLocation>
        <location evidence="1">Membrane</location>
        <topology evidence="1">Multi-pass membrane protein</topology>
    </subcellularLocation>
</comment>
<dbReference type="InterPro" id="IPR018303">
    <property type="entry name" value="ATPase_P-typ_P_site"/>
</dbReference>
<dbReference type="OMA" id="NAPLMHL"/>
<dbReference type="SFLD" id="SFLDF00027">
    <property type="entry name" value="p-type_atpase"/>
    <property type="match status" value="1"/>
</dbReference>
<dbReference type="InterPro" id="IPR023298">
    <property type="entry name" value="ATPase_P-typ_TM_dom_sf"/>
</dbReference>
<name>C1N1B3_MICPC</name>
<dbReference type="PRINTS" id="PR00119">
    <property type="entry name" value="CATATPASE"/>
</dbReference>
<dbReference type="GO" id="GO:0005507">
    <property type="term" value="F:copper ion binding"/>
    <property type="evidence" value="ECO:0007669"/>
    <property type="project" value="TreeGrafter"/>
</dbReference>
<feature type="transmembrane region" description="Helical" evidence="10">
    <location>
        <begin position="607"/>
        <end position="625"/>
    </location>
</feature>
<proteinExistence type="inferred from homology"/>
<evidence type="ECO:0000256" key="4">
    <source>
        <dbReference type="ARBA" id="ARBA00022723"/>
    </source>
</evidence>
<keyword evidence="5 10" id="KW-0547">Nucleotide-binding</keyword>
<keyword evidence="3 10" id="KW-0812">Transmembrane</keyword>
<dbReference type="NCBIfam" id="TIGR01494">
    <property type="entry name" value="ATPase_P-type"/>
    <property type="match status" value="2"/>
</dbReference>
<feature type="domain" description="HMA" evidence="12">
    <location>
        <begin position="217"/>
        <end position="293"/>
    </location>
</feature>
<dbReference type="OrthoDB" id="432719at2759"/>
<dbReference type="GO" id="GO:0043682">
    <property type="term" value="F:P-type divalent copper transporter activity"/>
    <property type="evidence" value="ECO:0007669"/>
    <property type="project" value="TreeGrafter"/>
</dbReference>
<dbReference type="InterPro" id="IPR027256">
    <property type="entry name" value="P-typ_ATPase_IB"/>
</dbReference>
<dbReference type="EMBL" id="GG663744">
    <property type="protein sequence ID" value="EEH54412.1"/>
    <property type="molecule type" value="Genomic_DNA"/>
</dbReference>
<feature type="region of interest" description="Disordered" evidence="11">
    <location>
        <begin position="1042"/>
        <end position="1061"/>
    </location>
</feature>
<evidence type="ECO:0000256" key="2">
    <source>
        <dbReference type="ARBA" id="ARBA00006024"/>
    </source>
</evidence>
<dbReference type="Gene3D" id="3.30.70.100">
    <property type="match status" value="1"/>
</dbReference>
<dbReference type="AlphaFoldDB" id="C1N1B3"/>
<dbReference type="Gene3D" id="3.40.1110.10">
    <property type="entry name" value="Calcium-transporting ATPase, cytoplasmic domain N"/>
    <property type="match status" value="1"/>
</dbReference>
<evidence type="ECO:0000313" key="14">
    <source>
        <dbReference type="Proteomes" id="UP000001876"/>
    </source>
</evidence>
<gene>
    <name evidence="13" type="ORF">MICPUCDRAFT_51334</name>
</gene>